<dbReference type="Proteomes" id="UP000305939">
    <property type="component" value="Unassembled WGS sequence"/>
</dbReference>
<dbReference type="SMART" id="SM00867">
    <property type="entry name" value="YceI"/>
    <property type="match status" value="1"/>
</dbReference>
<proteinExistence type="predicted"/>
<dbReference type="PANTHER" id="PTHR34406:SF1">
    <property type="entry name" value="PROTEIN YCEI"/>
    <property type="match status" value="1"/>
</dbReference>
<gene>
    <name evidence="3" type="ORF">E7Z59_02375</name>
</gene>
<accession>A0A4S3M4S9</accession>
<dbReference type="InterPro" id="IPR007372">
    <property type="entry name" value="Lipid/polyisoprenoid-bd_YceI"/>
</dbReference>
<name>A0A4S3M4S9_9FLAO</name>
<organism evidence="3 4">
    <name type="scientific">Robertkochia marina</name>
    <dbReference type="NCBI Taxonomy" id="1227945"/>
    <lineage>
        <taxon>Bacteria</taxon>
        <taxon>Pseudomonadati</taxon>
        <taxon>Bacteroidota</taxon>
        <taxon>Flavobacteriia</taxon>
        <taxon>Flavobacteriales</taxon>
        <taxon>Flavobacteriaceae</taxon>
        <taxon>Robertkochia</taxon>
    </lineage>
</organism>
<comment type="caution">
    <text evidence="3">The sequence shown here is derived from an EMBL/GenBank/DDBJ whole genome shotgun (WGS) entry which is preliminary data.</text>
</comment>
<evidence type="ECO:0000313" key="3">
    <source>
        <dbReference type="EMBL" id="THD69197.1"/>
    </source>
</evidence>
<dbReference type="SUPFAM" id="SSF101874">
    <property type="entry name" value="YceI-like"/>
    <property type="match status" value="1"/>
</dbReference>
<evidence type="ECO:0000313" key="4">
    <source>
        <dbReference type="Proteomes" id="UP000305939"/>
    </source>
</evidence>
<evidence type="ECO:0000256" key="1">
    <source>
        <dbReference type="SAM" id="SignalP"/>
    </source>
</evidence>
<evidence type="ECO:0000259" key="2">
    <source>
        <dbReference type="SMART" id="SM00867"/>
    </source>
</evidence>
<dbReference type="Gene3D" id="2.40.128.110">
    <property type="entry name" value="Lipid/polyisoprenoid-binding, YceI-like"/>
    <property type="match status" value="1"/>
</dbReference>
<reference evidence="3 4" key="1">
    <citation type="submission" date="2019-04" db="EMBL/GenBank/DDBJ databases">
        <title>Draft genome sequence of Robertkochia marina CC-AMO-30D.</title>
        <authorList>
            <person name="Hameed A."/>
            <person name="Lin S.-Y."/>
            <person name="Shahina M."/>
            <person name="Lai W.-A."/>
            <person name="Young C.-C."/>
        </authorList>
    </citation>
    <scope>NUCLEOTIDE SEQUENCE [LARGE SCALE GENOMIC DNA]</scope>
    <source>
        <strain evidence="3 4">CC-AMO-30D</strain>
    </source>
</reference>
<dbReference type="EMBL" id="SSMC01000001">
    <property type="protein sequence ID" value="THD69197.1"/>
    <property type="molecule type" value="Genomic_DNA"/>
</dbReference>
<keyword evidence="4" id="KW-1185">Reference proteome</keyword>
<keyword evidence="1" id="KW-0732">Signal</keyword>
<dbReference type="InterPro" id="IPR036761">
    <property type="entry name" value="TTHA0802/YceI-like_sf"/>
</dbReference>
<protein>
    <submittedName>
        <fullName evidence="3">YceI family protein</fullName>
    </submittedName>
</protein>
<feature type="chain" id="PRO_5020347974" evidence="1">
    <location>
        <begin position="30"/>
        <end position="194"/>
    </location>
</feature>
<dbReference type="AlphaFoldDB" id="A0A4S3M4S9"/>
<dbReference type="RefSeq" id="WP_136334687.1">
    <property type="nucleotide sequence ID" value="NZ_QXMP01000001.1"/>
</dbReference>
<feature type="signal peptide" evidence="1">
    <location>
        <begin position="1"/>
        <end position="29"/>
    </location>
</feature>
<sequence length="194" mass="20791">MRILIINSKALAATISLFFLGFLSMTAQTYTLDNSNSEVTIFGTSNIHDWEIVVEEQKGSLTLKQNSPVTLTAMKISIPVKGLKSGKSGMDKNTYKAMNADDYAEVTFTLTSPATLSEAGSGIYKVKATGNLTISGVTKATDLVFTLKKTASGVILSGEKTLDMTTFDIEPPSALMGTIKTGKEVTLKFNTTLQ</sequence>
<feature type="domain" description="Lipid/polyisoprenoid-binding YceI-like" evidence="2">
    <location>
        <begin position="29"/>
        <end position="194"/>
    </location>
</feature>
<dbReference type="OrthoDB" id="9794147at2"/>
<dbReference type="PANTHER" id="PTHR34406">
    <property type="entry name" value="PROTEIN YCEI"/>
    <property type="match status" value="1"/>
</dbReference>
<dbReference type="Pfam" id="PF04264">
    <property type="entry name" value="YceI"/>
    <property type="match status" value="1"/>
</dbReference>